<dbReference type="InterPro" id="IPR036282">
    <property type="entry name" value="Glutathione-S-Trfase_C_sf"/>
</dbReference>
<dbReference type="EMBL" id="GBBM01002400">
    <property type="protein sequence ID" value="JAC33018.1"/>
    <property type="molecule type" value="mRNA"/>
</dbReference>
<dbReference type="InterPro" id="IPR040079">
    <property type="entry name" value="Glutathione_S-Trfase"/>
</dbReference>
<dbReference type="AlphaFoldDB" id="A0A023GJ21"/>
<evidence type="ECO:0000259" key="8">
    <source>
        <dbReference type="PROSITE" id="PS50404"/>
    </source>
</evidence>
<dbReference type="GO" id="GO:0004364">
    <property type="term" value="F:glutathione transferase activity"/>
    <property type="evidence" value="ECO:0007669"/>
    <property type="project" value="UniProtKB-EC"/>
</dbReference>
<feature type="domain" description="GST N-terminal" evidence="8">
    <location>
        <begin position="1"/>
        <end position="88"/>
    </location>
</feature>
<dbReference type="InterPro" id="IPR003081">
    <property type="entry name" value="GST_mu"/>
</dbReference>
<dbReference type="EC" id="2.5.1.18" evidence="3"/>
<evidence type="ECO:0000256" key="3">
    <source>
        <dbReference type="ARBA" id="ARBA00012452"/>
    </source>
</evidence>
<dbReference type="InterPro" id="IPR050213">
    <property type="entry name" value="GST_superfamily"/>
</dbReference>
<dbReference type="InterPro" id="IPR004045">
    <property type="entry name" value="Glutathione_S-Trfase_N"/>
</dbReference>
<dbReference type="SFLD" id="SFLDS00019">
    <property type="entry name" value="Glutathione_Transferase_(cytos"/>
    <property type="match status" value="1"/>
</dbReference>
<dbReference type="FunFam" id="1.20.1050.10:FF:000003">
    <property type="entry name" value="Glutathione S-transferase 2"/>
    <property type="match status" value="1"/>
</dbReference>
<dbReference type="GO" id="GO:0006749">
    <property type="term" value="P:glutathione metabolic process"/>
    <property type="evidence" value="ECO:0007669"/>
    <property type="project" value="TreeGrafter"/>
</dbReference>
<dbReference type="CDD" id="cd03075">
    <property type="entry name" value="GST_N_Mu"/>
    <property type="match status" value="1"/>
</dbReference>
<evidence type="ECO:0000256" key="5">
    <source>
        <dbReference type="ARBA" id="ARBA00047960"/>
    </source>
</evidence>
<accession>A0A023GJ21</accession>
<dbReference type="PROSITE" id="PS50405">
    <property type="entry name" value="GST_CTER"/>
    <property type="match status" value="1"/>
</dbReference>
<dbReference type="SUPFAM" id="SSF52833">
    <property type="entry name" value="Thioredoxin-like"/>
    <property type="match status" value="1"/>
</dbReference>
<dbReference type="SFLD" id="SFLDG01205">
    <property type="entry name" value="AMPS.1"/>
    <property type="match status" value="1"/>
</dbReference>
<protein>
    <recommendedName>
        <fullName evidence="6">Glutathione S-transferase</fullName>
        <ecNumber evidence="3">2.5.1.18</ecNumber>
    </recommendedName>
    <alternativeName>
        <fullName evidence="7">GST class-mu</fullName>
    </alternativeName>
</protein>
<feature type="domain" description="GST C-terminal" evidence="9">
    <location>
        <begin position="90"/>
        <end position="209"/>
    </location>
</feature>
<keyword evidence="4 10" id="KW-0808">Transferase</keyword>
<dbReference type="PANTHER" id="PTHR11571:SF222">
    <property type="entry name" value="GLUTATHIONE TRANSFERASE"/>
    <property type="match status" value="1"/>
</dbReference>
<evidence type="ECO:0000256" key="6">
    <source>
        <dbReference type="ARBA" id="ARBA00071200"/>
    </source>
</evidence>
<evidence type="ECO:0000256" key="4">
    <source>
        <dbReference type="ARBA" id="ARBA00022679"/>
    </source>
</evidence>
<name>A0A023GJ21_AMBTT</name>
<evidence type="ECO:0000313" key="10">
    <source>
        <dbReference type="EMBL" id="JAC33018.1"/>
    </source>
</evidence>
<dbReference type="Pfam" id="PF02798">
    <property type="entry name" value="GST_N"/>
    <property type="match status" value="1"/>
</dbReference>
<comment type="similarity">
    <text evidence="2">Belongs to the GST superfamily. Mu family.</text>
</comment>
<organism evidence="10">
    <name type="scientific">Amblyomma triste</name>
    <name type="common">Neotropical tick</name>
    <dbReference type="NCBI Taxonomy" id="251400"/>
    <lineage>
        <taxon>Eukaryota</taxon>
        <taxon>Metazoa</taxon>
        <taxon>Ecdysozoa</taxon>
        <taxon>Arthropoda</taxon>
        <taxon>Chelicerata</taxon>
        <taxon>Arachnida</taxon>
        <taxon>Acari</taxon>
        <taxon>Parasitiformes</taxon>
        <taxon>Ixodida</taxon>
        <taxon>Ixodoidea</taxon>
        <taxon>Ixodidae</taxon>
        <taxon>Amblyomminae</taxon>
        <taxon>Amblyomma</taxon>
    </lineage>
</organism>
<evidence type="ECO:0000256" key="1">
    <source>
        <dbReference type="ARBA" id="ARBA00003701"/>
    </source>
</evidence>
<dbReference type="SFLD" id="SFLDG00363">
    <property type="entry name" value="AMPS_(cytGST):_Alpha-__Mu-__Pi"/>
    <property type="match status" value="1"/>
</dbReference>
<dbReference type="SUPFAM" id="SSF47616">
    <property type="entry name" value="GST C-terminal domain-like"/>
    <property type="match status" value="1"/>
</dbReference>
<sequence length="227" mass="26858">MAPVLGYWDVRGLAQPIRNLLIYKGVPFEDKRYKLGPAPDYARDEWLKDKLTLGLRFPNLPYYIDDNVRLTQSLTILRYLGRKYNLGAMNSKEATELDVLEQQARDLNLILAYGAVPQPRYQERLTSYAENVKDMLEPWSKLLASRKWALGDRLTYVDFLLYEGLDWHREFKPEAMERYPQLVDYMDRFEALPNLKEYFASDKYQKWPILGPLRPWGFKKERDNAHA</sequence>
<comment type="function">
    <text evidence="1">Conjugation of reduced glutathione to a wide number of exogenous and endogenous hydrophobic electrophiles.</text>
</comment>
<evidence type="ECO:0000256" key="2">
    <source>
        <dbReference type="ARBA" id="ARBA00005861"/>
    </source>
</evidence>
<dbReference type="PROSITE" id="PS50404">
    <property type="entry name" value="GST_NTER"/>
    <property type="match status" value="1"/>
</dbReference>
<dbReference type="Gene3D" id="1.20.1050.10">
    <property type="match status" value="1"/>
</dbReference>
<proteinExistence type="evidence at transcript level"/>
<comment type="catalytic activity">
    <reaction evidence="5">
        <text>RX + glutathione = an S-substituted glutathione + a halide anion + H(+)</text>
        <dbReference type="Rhea" id="RHEA:16437"/>
        <dbReference type="ChEBI" id="CHEBI:15378"/>
        <dbReference type="ChEBI" id="CHEBI:16042"/>
        <dbReference type="ChEBI" id="CHEBI:17792"/>
        <dbReference type="ChEBI" id="CHEBI:57925"/>
        <dbReference type="ChEBI" id="CHEBI:90779"/>
        <dbReference type="EC" id="2.5.1.18"/>
    </reaction>
</comment>
<dbReference type="GO" id="GO:0042802">
    <property type="term" value="F:identical protein binding"/>
    <property type="evidence" value="ECO:0007669"/>
    <property type="project" value="UniProtKB-ARBA"/>
</dbReference>
<dbReference type="PRINTS" id="PR01267">
    <property type="entry name" value="GSTRNSFRASEM"/>
</dbReference>
<dbReference type="Gene3D" id="3.40.30.10">
    <property type="entry name" value="Glutaredoxin"/>
    <property type="match status" value="1"/>
</dbReference>
<dbReference type="FunFam" id="3.40.30.10:FF:000019">
    <property type="entry name" value="Glutathione S-transferase Mu"/>
    <property type="match status" value="1"/>
</dbReference>
<evidence type="ECO:0000256" key="7">
    <source>
        <dbReference type="ARBA" id="ARBA00081375"/>
    </source>
</evidence>
<reference evidence="10" key="1">
    <citation type="submission" date="2014-03" db="EMBL/GenBank/DDBJ databases">
        <title>The sialotranscriptome of Amblyomma triste, Amblyomma parvum and Amblyomma cajennense ticks, uncovered by 454-based RNA-seq.</title>
        <authorList>
            <person name="Garcia G.R."/>
            <person name="Gardinassi L.G."/>
            <person name="Ribeiro J.M."/>
            <person name="Anatriello E."/>
            <person name="Ferreira B.R."/>
            <person name="Moreira H.N."/>
            <person name="Mafra C."/>
            <person name="Olegario M.M."/>
            <person name="Szabo P.J."/>
            <person name="Miranda-Santos I.K."/>
            <person name="Maruyama S.R."/>
        </authorList>
    </citation>
    <scope>NUCLEOTIDE SEQUENCE</scope>
    <source>
        <strain evidence="10">Mato Grasso do Sul</strain>
        <tissue evidence="10">Salivary glands</tissue>
    </source>
</reference>
<dbReference type="PANTHER" id="PTHR11571">
    <property type="entry name" value="GLUTATHIONE S-TRANSFERASE"/>
    <property type="match status" value="1"/>
</dbReference>
<dbReference type="InterPro" id="IPR010987">
    <property type="entry name" value="Glutathione-S-Trfase_C-like"/>
</dbReference>
<dbReference type="InterPro" id="IPR036249">
    <property type="entry name" value="Thioredoxin-like_sf"/>
</dbReference>
<dbReference type="Pfam" id="PF14497">
    <property type="entry name" value="GST_C_3"/>
    <property type="match status" value="1"/>
</dbReference>
<dbReference type="InterPro" id="IPR004046">
    <property type="entry name" value="GST_C"/>
</dbReference>
<evidence type="ECO:0000259" key="9">
    <source>
        <dbReference type="PROSITE" id="PS50405"/>
    </source>
</evidence>